<feature type="region of interest" description="Disordered" evidence="1">
    <location>
        <begin position="81"/>
        <end position="108"/>
    </location>
</feature>
<evidence type="ECO:0000313" key="4">
    <source>
        <dbReference type="Proteomes" id="UP000233551"/>
    </source>
</evidence>
<dbReference type="Gene3D" id="3.40.50.300">
    <property type="entry name" value="P-loop containing nucleotide triphosphate hydrolases"/>
    <property type="match status" value="1"/>
</dbReference>
<dbReference type="STRING" id="22663.A0A2I0HZT0"/>
<comment type="caution">
    <text evidence="3">The sequence shown here is derived from an EMBL/GenBank/DDBJ whole genome shotgun (WGS) entry which is preliminary data.</text>
</comment>
<feature type="domain" description="AAA+ ATPase At3g28540-like C-terminal" evidence="2">
    <location>
        <begin position="133"/>
        <end position="201"/>
    </location>
</feature>
<dbReference type="PANTHER" id="PTHR23070">
    <property type="entry name" value="BCS1 AAA-TYPE ATPASE"/>
    <property type="match status" value="1"/>
</dbReference>
<evidence type="ECO:0000256" key="1">
    <source>
        <dbReference type="SAM" id="MobiDB-lite"/>
    </source>
</evidence>
<evidence type="ECO:0000313" key="3">
    <source>
        <dbReference type="EMBL" id="PKI37221.1"/>
    </source>
</evidence>
<protein>
    <recommendedName>
        <fullName evidence="2">AAA+ ATPase At3g28540-like C-terminal domain-containing protein</fullName>
    </recommendedName>
</protein>
<accession>A0A2I0HZT0</accession>
<dbReference type="Proteomes" id="UP000233551">
    <property type="component" value="Unassembled WGS sequence"/>
</dbReference>
<dbReference type="EMBL" id="PGOL01004509">
    <property type="protein sequence ID" value="PKI37221.1"/>
    <property type="molecule type" value="Genomic_DNA"/>
</dbReference>
<sequence>MTSHPLMDKDIELGGRRYFEDWCGQVALEDPKRFQMEMTFSRGADLSPLEDNTELRKLLIETSSKSIIMIKDIDCSLDLTGQRKEKPKEEDEDEKNPMKKLAMDNREAKPSKKLDPALIRKGRMDKHIELSYCGFKAFNVLVKNYLGIKSHCLFRTIEALLAETNMTPADVAEHLIPKTKPCNIENHLKSLIRALEQAKEGAMLKNDYPAKEAIKDQ</sequence>
<gene>
    <name evidence="3" type="ORF">CRG98_042373</name>
</gene>
<dbReference type="AlphaFoldDB" id="A0A2I0HZT0"/>
<dbReference type="SUPFAM" id="SSF52540">
    <property type="entry name" value="P-loop containing nucleoside triphosphate hydrolases"/>
    <property type="match status" value="1"/>
</dbReference>
<name>A0A2I0HZT0_PUNGR</name>
<dbReference type="InterPro" id="IPR058017">
    <property type="entry name" value="At3g28540-like_C"/>
</dbReference>
<reference evidence="3 4" key="1">
    <citation type="submission" date="2017-11" db="EMBL/GenBank/DDBJ databases">
        <title>De-novo sequencing of pomegranate (Punica granatum L.) genome.</title>
        <authorList>
            <person name="Akparov Z."/>
            <person name="Amiraslanov A."/>
            <person name="Hajiyeva S."/>
            <person name="Abbasov M."/>
            <person name="Kaur K."/>
            <person name="Hamwieh A."/>
            <person name="Solovyev V."/>
            <person name="Salamov A."/>
            <person name="Braich B."/>
            <person name="Kosarev P."/>
            <person name="Mahmoud A."/>
            <person name="Hajiyev E."/>
            <person name="Babayeva S."/>
            <person name="Izzatullayeva V."/>
            <person name="Mammadov A."/>
            <person name="Mammadov A."/>
            <person name="Sharifova S."/>
            <person name="Ojaghi J."/>
            <person name="Eynullazada K."/>
            <person name="Bayramov B."/>
            <person name="Abdulazimova A."/>
            <person name="Shahmuradov I."/>
        </authorList>
    </citation>
    <scope>NUCLEOTIDE SEQUENCE [LARGE SCALE GENOMIC DNA]</scope>
    <source>
        <strain evidence="4">cv. AG2017</strain>
        <tissue evidence="3">Leaf</tissue>
    </source>
</reference>
<proteinExistence type="predicted"/>
<keyword evidence="4" id="KW-1185">Reference proteome</keyword>
<dbReference type="InterPro" id="IPR050747">
    <property type="entry name" value="Mitochondrial_chaperone_BCS1"/>
</dbReference>
<dbReference type="Pfam" id="PF25568">
    <property type="entry name" value="AAA_lid_At3g28540"/>
    <property type="match status" value="1"/>
</dbReference>
<dbReference type="InterPro" id="IPR027417">
    <property type="entry name" value="P-loop_NTPase"/>
</dbReference>
<organism evidence="3 4">
    <name type="scientific">Punica granatum</name>
    <name type="common">Pomegranate</name>
    <dbReference type="NCBI Taxonomy" id="22663"/>
    <lineage>
        <taxon>Eukaryota</taxon>
        <taxon>Viridiplantae</taxon>
        <taxon>Streptophyta</taxon>
        <taxon>Embryophyta</taxon>
        <taxon>Tracheophyta</taxon>
        <taxon>Spermatophyta</taxon>
        <taxon>Magnoliopsida</taxon>
        <taxon>eudicotyledons</taxon>
        <taxon>Gunneridae</taxon>
        <taxon>Pentapetalae</taxon>
        <taxon>rosids</taxon>
        <taxon>malvids</taxon>
        <taxon>Myrtales</taxon>
        <taxon>Lythraceae</taxon>
        <taxon>Punica</taxon>
    </lineage>
</organism>
<evidence type="ECO:0000259" key="2">
    <source>
        <dbReference type="Pfam" id="PF25568"/>
    </source>
</evidence>
<dbReference type="Gene3D" id="6.10.280.40">
    <property type="match status" value="1"/>
</dbReference>